<sequence length="92" mass="10126">MAGPCDTCTTGVAAGTARQCQACLIRDTEADAYIDAETCRLQRLALERYYSGCIEGAHFMLLNCLPALERLTSASVDDIAREYDVLFTVKKR</sequence>
<accession>A0A6J5R480</accession>
<protein>
    <submittedName>
        <fullName evidence="1">Uncharacterized protein</fullName>
    </submittedName>
</protein>
<gene>
    <name evidence="1" type="ORF">UFOVP1236_10</name>
</gene>
<proteinExistence type="predicted"/>
<dbReference type="EMBL" id="LR797190">
    <property type="protein sequence ID" value="CAB4192130.1"/>
    <property type="molecule type" value="Genomic_DNA"/>
</dbReference>
<reference evidence="1" key="1">
    <citation type="submission" date="2020-05" db="EMBL/GenBank/DDBJ databases">
        <authorList>
            <person name="Chiriac C."/>
            <person name="Salcher M."/>
            <person name="Ghai R."/>
            <person name="Kavagutti S V."/>
        </authorList>
    </citation>
    <scope>NUCLEOTIDE SEQUENCE</scope>
</reference>
<name>A0A6J5R480_9CAUD</name>
<organism evidence="1">
    <name type="scientific">uncultured Caudovirales phage</name>
    <dbReference type="NCBI Taxonomy" id="2100421"/>
    <lineage>
        <taxon>Viruses</taxon>
        <taxon>Duplodnaviria</taxon>
        <taxon>Heunggongvirae</taxon>
        <taxon>Uroviricota</taxon>
        <taxon>Caudoviricetes</taxon>
        <taxon>Peduoviridae</taxon>
        <taxon>Maltschvirus</taxon>
        <taxon>Maltschvirus maltsch</taxon>
    </lineage>
</organism>
<evidence type="ECO:0000313" key="1">
    <source>
        <dbReference type="EMBL" id="CAB4192130.1"/>
    </source>
</evidence>